<sequence>MDDIEDTNYKFNFQDIENIWYIFFCLADSTFSSVYVSYGKKGPYMLSGETMMSICKTLETIDFCCYRDAYSDAYNLLRKCRDDLMQYLFVLNVIQNKHGLTDEEAEKFTINSESMMKMIELDVSILVSGERKTDAELAMEKWIYNVLESSENKEDRKNFLIHQNTNHIW</sequence>
<gene>
    <name evidence="2" type="ORF">BN626_02362</name>
</gene>
<accession>R6TNC8</accession>
<dbReference type="Proteomes" id="UP000018162">
    <property type="component" value="Unassembled WGS sequence"/>
</dbReference>
<comment type="caution">
    <text evidence="2">The sequence shown here is derived from an EMBL/GenBank/DDBJ whole genome shotgun (WGS) entry which is preliminary data.</text>
</comment>
<keyword evidence="1" id="KW-1133">Transmembrane helix</keyword>
<keyword evidence="1" id="KW-0812">Transmembrane</keyword>
<keyword evidence="1" id="KW-0472">Membrane</keyword>
<evidence type="ECO:0000313" key="2">
    <source>
        <dbReference type="EMBL" id="CDC69386.1"/>
    </source>
</evidence>
<evidence type="ECO:0000313" key="3">
    <source>
        <dbReference type="Proteomes" id="UP000018162"/>
    </source>
</evidence>
<organism evidence="2 3">
    <name type="scientific">Agathobacter rectalis CAG:36</name>
    <dbReference type="NCBI Taxonomy" id="1263079"/>
    <lineage>
        <taxon>Bacteria</taxon>
        <taxon>Bacillati</taxon>
        <taxon>Bacillota</taxon>
        <taxon>Clostridia</taxon>
        <taxon>Lachnospirales</taxon>
        <taxon>Lachnospiraceae</taxon>
        <taxon>Agathobacter</taxon>
    </lineage>
</organism>
<dbReference type="EMBL" id="CBFV010000009">
    <property type="protein sequence ID" value="CDC69386.1"/>
    <property type="molecule type" value="Genomic_DNA"/>
</dbReference>
<reference evidence="2" key="1">
    <citation type="submission" date="2012-11" db="EMBL/GenBank/DDBJ databases">
        <title>Dependencies among metagenomic species, viruses, plasmids and units of genetic variation.</title>
        <authorList>
            <person name="Nielsen H.B."/>
            <person name="Almeida M."/>
            <person name="Juncker A.S."/>
            <person name="Rasmussen S."/>
            <person name="Li J."/>
            <person name="Sunagawa S."/>
            <person name="Plichta D."/>
            <person name="Gautier L."/>
            <person name="Le Chatelier E."/>
            <person name="Peletier E."/>
            <person name="Bonde I."/>
            <person name="Nielsen T."/>
            <person name="Manichanh C."/>
            <person name="Arumugam M."/>
            <person name="Batto J."/>
            <person name="Santos M.B.Q.D."/>
            <person name="Blom N."/>
            <person name="Borruel N."/>
            <person name="Burgdorf K.S."/>
            <person name="Boumezbeur F."/>
            <person name="Casellas F."/>
            <person name="Dore J."/>
            <person name="Guarner F."/>
            <person name="Hansen T."/>
            <person name="Hildebrand F."/>
            <person name="Kaas R.S."/>
            <person name="Kennedy S."/>
            <person name="Kristiansen K."/>
            <person name="Kultima J.R."/>
            <person name="Leonard P."/>
            <person name="Levenez F."/>
            <person name="Lund O."/>
            <person name="Moumen B."/>
            <person name="Le Paslier D."/>
            <person name="Pons N."/>
            <person name="Pedersen O."/>
            <person name="Prifti E."/>
            <person name="Qin J."/>
            <person name="Raes J."/>
            <person name="Tap J."/>
            <person name="Tims S."/>
            <person name="Ussery D.W."/>
            <person name="Yamada T."/>
            <person name="MetaHit consortium"/>
            <person name="Renault P."/>
            <person name="Sicheritz-Ponten T."/>
            <person name="Bork P."/>
            <person name="Wang J."/>
            <person name="Brunak S."/>
            <person name="Ehrlich S.D."/>
        </authorList>
    </citation>
    <scope>NUCLEOTIDE SEQUENCE [LARGE SCALE GENOMIC DNA]</scope>
</reference>
<proteinExistence type="predicted"/>
<protein>
    <submittedName>
        <fullName evidence="2">Uncharacterized protein</fullName>
    </submittedName>
</protein>
<dbReference type="AlphaFoldDB" id="R6TNC8"/>
<feature type="transmembrane region" description="Helical" evidence="1">
    <location>
        <begin position="19"/>
        <end position="38"/>
    </location>
</feature>
<evidence type="ECO:0000256" key="1">
    <source>
        <dbReference type="SAM" id="Phobius"/>
    </source>
</evidence>
<name>R6TNC8_9FIRM</name>